<feature type="binding site" evidence="5">
    <location>
        <begin position="141"/>
        <end position="146"/>
    </location>
    <ligand>
        <name>S-adenosyl-L-methionine</name>
        <dbReference type="ChEBI" id="CHEBI:59789"/>
    </ligand>
</feature>
<dbReference type="NCBIfam" id="TIGR00246">
    <property type="entry name" value="tRNA_RlmH_YbeA"/>
    <property type="match status" value="1"/>
</dbReference>
<dbReference type="PANTHER" id="PTHR33603">
    <property type="entry name" value="METHYLTRANSFERASE"/>
    <property type="match status" value="1"/>
</dbReference>
<dbReference type="InterPro" id="IPR029028">
    <property type="entry name" value="Alpha/beta_knot_MTases"/>
</dbReference>
<keyword evidence="1 5" id="KW-0489">Methyltransferase</keyword>
<evidence type="ECO:0000256" key="4">
    <source>
        <dbReference type="ARBA" id="ARBA00038303"/>
    </source>
</evidence>
<dbReference type="Proteomes" id="UP000192714">
    <property type="component" value="Unassembled WGS sequence"/>
</dbReference>
<feature type="binding site" evidence="5">
    <location>
        <position position="122"/>
    </location>
    <ligand>
        <name>S-adenosyl-L-methionine</name>
        <dbReference type="ChEBI" id="CHEBI:59789"/>
    </ligand>
</feature>
<evidence type="ECO:0000256" key="2">
    <source>
        <dbReference type="ARBA" id="ARBA00022679"/>
    </source>
</evidence>
<evidence type="ECO:0000313" key="6">
    <source>
        <dbReference type="EMBL" id="OQM57746.1"/>
    </source>
</evidence>
<dbReference type="CDD" id="cd18081">
    <property type="entry name" value="RlmH-like"/>
    <property type="match status" value="1"/>
</dbReference>
<keyword evidence="5" id="KW-0698">rRNA processing</keyword>
<dbReference type="GO" id="GO:0005737">
    <property type="term" value="C:cytoplasm"/>
    <property type="evidence" value="ECO:0007669"/>
    <property type="project" value="UniProtKB-SubCell"/>
</dbReference>
<protein>
    <recommendedName>
        <fullName evidence="5">Ribosomal RNA large subunit methyltransferase H</fullName>
        <ecNumber evidence="5">2.1.1.177</ecNumber>
    </recommendedName>
    <alternativeName>
        <fullName evidence="5">23S rRNA (pseudouridine1915-N3)-methyltransferase</fullName>
    </alternativeName>
    <alternativeName>
        <fullName evidence="5">23S rRNA m3Psi1915 methyltransferase</fullName>
    </alternativeName>
    <alternativeName>
        <fullName evidence="5">rRNA (pseudouridine-N3-)-methyltransferase RlmH</fullName>
    </alternativeName>
</protein>
<gene>
    <name evidence="5" type="primary">rlmH</name>
    <name evidence="6" type="ORF">B5789_1233</name>
</gene>
<dbReference type="Gene3D" id="3.40.1280.10">
    <property type="match status" value="1"/>
</dbReference>
<comment type="subcellular location">
    <subcellularLocation>
        <location evidence="5">Cytoplasm</location>
    </subcellularLocation>
</comment>
<comment type="catalytic activity">
    <reaction evidence="5">
        <text>pseudouridine(1915) in 23S rRNA + S-adenosyl-L-methionine = N(3)-methylpseudouridine(1915) in 23S rRNA + S-adenosyl-L-homocysteine + H(+)</text>
        <dbReference type="Rhea" id="RHEA:42752"/>
        <dbReference type="Rhea" id="RHEA-COMP:10221"/>
        <dbReference type="Rhea" id="RHEA-COMP:10222"/>
        <dbReference type="ChEBI" id="CHEBI:15378"/>
        <dbReference type="ChEBI" id="CHEBI:57856"/>
        <dbReference type="ChEBI" id="CHEBI:59789"/>
        <dbReference type="ChEBI" id="CHEBI:65314"/>
        <dbReference type="ChEBI" id="CHEBI:74486"/>
        <dbReference type="EC" id="2.1.1.177"/>
    </reaction>
</comment>
<keyword evidence="5" id="KW-0963">Cytoplasm</keyword>
<dbReference type="Pfam" id="PF02590">
    <property type="entry name" value="SPOUT_MTase"/>
    <property type="match status" value="1"/>
</dbReference>
<dbReference type="InterPro" id="IPR003742">
    <property type="entry name" value="RlmH-like"/>
</dbReference>
<dbReference type="PIRSF" id="PIRSF004505">
    <property type="entry name" value="MT_bac"/>
    <property type="match status" value="1"/>
</dbReference>
<comment type="subunit">
    <text evidence="5">Homodimer.</text>
</comment>
<dbReference type="NCBIfam" id="NF000985">
    <property type="entry name" value="PRK00103.1-3"/>
    <property type="match status" value="1"/>
</dbReference>
<comment type="function">
    <text evidence="5">Specifically methylates the pseudouridine at position 1915 (m3Psi1915) in 23S rRNA.</text>
</comment>
<dbReference type="PANTHER" id="PTHR33603:SF1">
    <property type="entry name" value="RIBOSOMAL RNA LARGE SUBUNIT METHYLTRANSFERASE H"/>
    <property type="match status" value="1"/>
</dbReference>
<dbReference type="GO" id="GO:0070038">
    <property type="term" value="F:rRNA (pseudouridine-N3-)-methyltransferase activity"/>
    <property type="evidence" value="ECO:0007669"/>
    <property type="project" value="UniProtKB-UniRule"/>
</dbReference>
<evidence type="ECO:0000313" key="7">
    <source>
        <dbReference type="Proteomes" id="UP000192714"/>
    </source>
</evidence>
<proteinExistence type="inferred from homology"/>
<evidence type="ECO:0000256" key="3">
    <source>
        <dbReference type="ARBA" id="ARBA00022691"/>
    </source>
</evidence>
<feature type="binding site" evidence="5">
    <location>
        <position position="90"/>
    </location>
    <ligand>
        <name>S-adenosyl-L-methionine</name>
        <dbReference type="ChEBI" id="CHEBI:59789"/>
    </ligand>
</feature>
<name>A0AB73PXF3_BIFAD</name>
<keyword evidence="3 5" id="KW-0949">S-adenosyl-L-methionine</keyword>
<evidence type="ECO:0000256" key="5">
    <source>
        <dbReference type="HAMAP-Rule" id="MF_00658"/>
    </source>
</evidence>
<evidence type="ECO:0000256" key="1">
    <source>
        <dbReference type="ARBA" id="ARBA00022603"/>
    </source>
</evidence>
<organism evidence="6 7">
    <name type="scientific">Bifidobacterium adolescentis</name>
    <dbReference type="NCBI Taxonomy" id="1680"/>
    <lineage>
        <taxon>Bacteria</taxon>
        <taxon>Bacillati</taxon>
        <taxon>Actinomycetota</taxon>
        <taxon>Actinomycetes</taxon>
        <taxon>Bifidobacteriales</taxon>
        <taxon>Bifidobacteriaceae</taxon>
        <taxon>Bifidobacterium</taxon>
    </lineage>
</organism>
<dbReference type="InterPro" id="IPR029026">
    <property type="entry name" value="tRNA_m1G_MTases_N"/>
</dbReference>
<dbReference type="EC" id="2.1.1.177" evidence="5"/>
<accession>A0AB73PXF3</accession>
<keyword evidence="2 5" id="KW-0808">Transferase</keyword>
<dbReference type="AlphaFoldDB" id="A0AB73PXF3"/>
<comment type="caution">
    <text evidence="6">The sequence shown here is derived from an EMBL/GenBank/DDBJ whole genome shotgun (WGS) entry which is preliminary data.</text>
</comment>
<dbReference type="EMBL" id="NAQF01000005">
    <property type="protein sequence ID" value="OQM57746.1"/>
    <property type="molecule type" value="Genomic_DNA"/>
</dbReference>
<dbReference type="HAMAP" id="MF_00658">
    <property type="entry name" value="23SrRNA_methyltr_H"/>
    <property type="match status" value="1"/>
</dbReference>
<reference evidence="6 7" key="1">
    <citation type="submission" date="2017-03" db="EMBL/GenBank/DDBJ databases">
        <title>Maternal inheritance of bifidobacteria.</title>
        <authorList>
            <person name="Lugli G.A."/>
            <person name="Duranti S."/>
            <person name="Milani C."/>
            <person name="Mancabelli L."/>
        </authorList>
    </citation>
    <scope>NUCLEOTIDE SEQUENCE [LARGE SCALE GENOMIC DNA]</scope>
    <source>
        <strain evidence="6 7">1892B</strain>
    </source>
</reference>
<dbReference type="SUPFAM" id="SSF75217">
    <property type="entry name" value="alpha/beta knot"/>
    <property type="match status" value="1"/>
</dbReference>
<sequence length="173" mass="19490">MAESVIRALRKRKLVKITLITVGKVKEKYLRDAIAEYSKRLGRYCKLGIVEVADEKTPEHASDGLERQIKAKEGERIAKHIRDDAFVIALAIEGKQLTSEQLAAKINDLGLHGTSHIQLIIGGSLGLDPAILKRADYLLSFSKMTFPHQLMRVILLEQIYRAYKINAGEPYHK</sequence>
<comment type="similarity">
    <text evidence="4 5">Belongs to the RNA methyltransferase RlmH family.</text>
</comment>